<gene>
    <name evidence="5" type="ordered locus">Thein_1261</name>
</gene>
<dbReference type="Proteomes" id="UP000006793">
    <property type="component" value="Chromosome"/>
</dbReference>
<dbReference type="Pfam" id="PF02926">
    <property type="entry name" value="THUMP"/>
    <property type="match status" value="1"/>
</dbReference>
<dbReference type="RefSeq" id="WP_013907871.1">
    <property type="nucleotide sequence ID" value="NC_015681.1"/>
</dbReference>
<dbReference type="PROSITE" id="PS51165">
    <property type="entry name" value="THUMP"/>
    <property type="match status" value="1"/>
</dbReference>
<keyword evidence="1 5" id="KW-0489">Methyltransferase</keyword>
<dbReference type="PANTHER" id="PTHR47313">
    <property type="entry name" value="RIBOSOMAL RNA LARGE SUBUNIT METHYLTRANSFERASE K/L"/>
    <property type="match status" value="1"/>
</dbReference>
<dbReference type="EC" id="2.1.1.171" evidence="5"/>
<dbReference type="InterPro" id="IPR000241">
    <property type="entry name" value="RlmKL-like_Mtase"/>
</dbReference>
<dbReference type="STRING" id="667014.Thein_1261"/>
<dbReference type="PROSITE" id="PS01261">
    <property type="entry name" value="UPF0020"/>
    <property type="match status" value="1"/>
</dbReference>
<dbReference type="SUPFAM" id="SSF53335">
    <property type="entry name" value="S-adenosyl-L-methionine-dependent methyltransferases"/>
    <property type="match status" value="1"/>
</dbReference>
<dbReference type="InterPro" id="IPR053943">
    <property type="entry name" value="RlmKL-like_Mtase_CS"/>
</dbReference>
<name>F8A8N9_THEID</name>
<keyword evidence="3" id="KW-0694">RNA-binding</keyword>
<protein>
    <submittedName>
        <fullName evidence="5">rRNA (Guanine-N(2)-)-methyltransferase</fullName>
        <ecNumber evidence="5">2.1.1.171</ecNumber>
    </submittedName>
</protein>
<evidence type="ECO:0000313" key="6">
    <source>
        <dbReference type="Proteomes" id="UP000006793"/>
    </source>
</evidence>
<dbReference type="InParanoid" id="F8A8N9"/>
<keyword evidence="2 5" id="KW-0808">Transferase</keyword>
<dbReference type="PaxDb" id="667014-Thein_1261"/>
<dbReference type="GO" id="GO:0070043">
    <property type="term" value="F:rRNA (guanine-N7-)-methyltransferase activity"/>
    <property type="evidence" value="ECO:0007669"/>
    <property type="project" value="TreeGrafter"/>
</dbReference>
<evidence type="ECO:0000256" key="1">
    <source>
        <dbReference type="ARBA" id="ARBA00022603"/>
    </source>
</evidence>
<dbReference type="Gene3D" id="3.40.50.150">
    <property type="entry name" value="Vaccinia Virus protein VP39"/>
    <property type="match status" value="1"/>
</dbReference>
<dbReference type="InterPro" id="IPR029063">
    <property type="entry name" value="SAM-dependent_MTases_sf"/>
</dbReference>
<evidence type="ECO:0000313" key="5">
    <source>
        <dbReference type="EMBL" id="AEH45129.1"/>
    </source>
</evidence>
<dbReference type="HOGENOM" id="CLU_032119_3_1_0"/>
<dbReference type="Gene3D" id="3.30.2130.30">
    <property type="match status" value="1"/>
</dbReference>
<dbReference type="AlphaFoldDB" id="F8A8N9"/>
<dbReference type="PATRIC" id="fig|667014.3.peg.1299"/>
<proteinExistence type="predicted"/>
<feature type="domain" description="THUMP" evidence="4">
    <location>
        <begin position="47"/>
        <end position="154"/>
    </location>
</feature>
<dbReference type="GO" id="GO:0052913">
    <property type="term" value="F:16S rRNA (guanine(966)-N(2))-methyltransferase activity"/>
    <property type="evidence" value="ECO:0007669"/>
    <property type="project" value="UniProtKB-EC"/>
</dbReference>
<dbReference type="PANTHER" id="PTHR47313:SF1">
    <property type="entry name" value="RIBOSOMAL RNA LARGE SUBUNIT METHYLTRANSFERASE K_L"/>
    <property type="match status" value="1"/>
</dbReference>
<dbReference type="InterPro" id="IPR054170">
    <property type="entry name" value="RlmL_1st"/>
</dbReference>
<dbReference type="eggNOG" id="COG0116">
    <property type="taxonomic scope" value="Bacteria"/>
</dbReference>
<dbReference type="CDD" id="cd11715">
    <property type="entry name" value="THUMP_AdoMetMT"/>
    <property type="match status" value="1"/>
</dbReference>
<accession>F8A8N9</accession>
<reference evidence="6" key="1">
    <citation type="submission" date="2011-04" db="EMBL/GenBank/DDBJ databases">
        <title>The complete genome of Thermodesulfatator indicus DSM 15286.</title>
        <authorList>
            <person name="Lucas S."/>
            <person name="Copeland A."/>
            <person name="Lapidus A."/>
            <person name="Bruce D."/>
            <person name="Goodwin L."/>
            <person name="Pitluck S."/>
            <person name="Peters L."/>
            <person name="Kyrpides N."/>
            <person name="Mavromatis K."/>
            <person name="Pagani I."/>
            <person name="Ivanova N."/>
            <person name="Saunders L."/>
            <person name="Detter J.C."/>
            <person name="Tapia R."/>
            <person name="Han C."/>
            <person name="Land M."/>
            <person name="Hauser L."/>
            <person name="Markowitz V."/>
            <person name="Cheng J.-F."/>
            <person name="Hugenholtz P."/>
            <person name="Woyke T."/>
            <person name="Wu D."/>
            <person name="Spring S."/>
            <person name="Schroeder M."/>
            <person name="Brambilla E."/>
            <person name="Klenk H.-P."/>
            <person name="Eisen J.A."/>
        </authorList>
    </citation>
    <scope>NUCLEOTIDE SEQUENCE [LARGE SCALE GENOMIC DNA]</scope>
    <source>
        <strain evidence="6">DSM 15286 / JCM 11887 / CIR29812</strain>
    </source>
</reference>
<dbReference type="InterPro" id="IPR004114">
    <property type="entry name" value="THUMP_dom"/>
</dbReference>
<reference evidence="5 6" key="2">
    <citation type="journal article" date="2012" name="Stand. Genomic Sci.">
        <title>Complete genome sequence of the thermophilic sulfate-reducing ocean bacterium Thermodesulfatator indicus type strain (CIR29812(T)).</title>
        <authorList>
            <person name="Anderson I."/>
            <person name="Saunders E."/>
            <person name="Lapidus A."/>
            <person name="Nolan M."/>
            <person name="Lucas S."/>
            <person name="Tice H."/>
            <person name="Del Rio T.G."/>
            <person name="Cheng J.F."/>
            <person name="Han C."/>
            <person name="Tapia R."/>
            <person name="Goodwin L.A."/>
            <person name="Pitluck S."/>
            <person name="Liolios K."/>
            <person name="Mavromatis K."/>
            <person name="Pagani I."/>
            <person name="Ivanova N."/>
            <person name="Mikhailova N."/>
            <person name="Pati A."/>
            <person name="Chen A."/>
            <person name="Palaniappan K."/>
            <person name="Land M."/>
            <person name="Hauser L."/>
            <person name="Jeffries C.D."/>
            <person name="Chang Y.J."/>
            <person name="Brambilla E.M."/>
            <person name="Rohde M."/>
            <person name="Spring S."/>
            <person name="Goker M."/>
            <person name="Detter J.C."/>
            <person name="Woyke T."/>
            <person name="Bristow J."/>
            <person name="Eisen J.A."/>
            <person name="Markowitz V."/>
            <person name="Hugenholtz P."/>
            <person name="Kyrpides N.C."/>
            <person name="Klenk H.P."/>
        </authorList>
    </citation>
    <scope>NUCLEOTIDE SEQUENCE [LARGE SCALE GENOMIC DNA]</scope>
    <source>
        <strain evidence="6">DSM 15286 / JCM 11887 / CIR29812</strain>
    </source>
</reference>
<evidence type="ECO:0000256" key="2">
    <source>
        <dbReference type="ARBA" id="ARBA00022679"/>
    </source>
</evidence>
<dbReference type="KEGG" id="tid:Thein_1261"/>
<evidence type="ECO:0000259" key="4">
    <source>
        <dbReference type="PROSITE" id="PS51165"/>
    </source>
</evidence>
<organism evidence="5 6">
    <name type="scientific">Thermodesulfatator indicus (strain DSM 15286 / JCM 11887 / CIR29812)</name>
    <dbReference type="NCBI Taxonomy" id="667014"/>
    <lineage>
        <taxon>Bacteria</taxon>
        <taxon>Pseudomonadati</taxon>
        <taxon>Thermodesulfobacteriota</taxon>
        <taxon>Thermodesulfobacteria</taxon>
        <taxon>Thermodesulfobacteriales</taxon>
        <taxon>Thermodesulfatatoraceae</taxon>
        <taxon>Thermodesulfatator</taxon>
    </lineage>
</organism>
<dbReference type="Pfam" id="PF01170">
    <property type="entry name" value="UPF0020"/>
    <property type="match status" value="1"/>
</dbReference>
<dbReference type="EMBL" id="CP002683">
    <property type="protein sequence ID" value="AEH45129.1"/>
    <property type="molecule type" value="Genomic_DNA"/>
</dbReference>
<dbReference type="Pfam" id="PF22020">
    <property type="entry name" value="RlmL_1st"/>
    <property type="match status" value="1"/>
</dbReference>
<sequence>MSSQSLYDILAGCSPGLEGVLSSELSFLGVEGKIIPGGVSFKGTLGDLYLANLWLRTASRILLKIGSFKALHFKELVEKASRFPWEIYFSEAKAVKIRVTCRRSKLYHSQAVAERLIKAISLRLGRELTLTREEAAPLLVVRLFKDEVLIRIDSSGGDLFKRGYKVAKGPAPLRENLAAALVLLSGWDKKTPFLDPFCGTGTIVIEAAMLAANLAPGLNRSFSFENWRNFKAELWQELKEKAQKAITPPSGLILGTDWSEKAISASQENARAAQVAPWVKFEKVEISRLKPPATEGFLVTNPPFGERLKEGFVPLKKLSDLFRKGFSPWDLTMIYPRKRLPVFFPFCLKSIAFFDHGGQRVFVFKKQIYD</sequence>
<dbReference type="OrthoDB" id="9809404at2"/>
<dbReference type="GO" id="GO:0003723">
    <property type="term" value="F:RNA binding"/>
    <property type="evidence" value="ECO:0007669"/>
    <property type="project" value="UniProtKB-UniRule"/>
</dbReference>
<keyword evidence="6" id="KW-1185">Reference proteome</keyword>
<evidence type="ECO:0000256" key="3">
    <source>
        <dbReference type="PROSITE-ProRule" id="PRU00529"/>
    </source>
</evidence>